<dbReference type="GeneID" id="93666349"/>
<dbReference type="SUPFAM" id="SSF110857">
    <property type="entry name" value="Gamma-glutamyl cyclotransferase-like"/>
    <property type="match status" value="1"/>
</dbReference>
<dbReference type="Gene3D" id="3.10.490.10">
    <property type="entry name" value="Gamma-glutamyl cyclotransferase-like"/>
    <property type="match status" value="1"/>
</dbReference>
<dbReference type="Proteomes" id="UP000237966">
    <property type="component" value="Unassembled WGS sequence"/>
</dbReference>
<dbReference type="Pfam" id="PF06094">
    <property type="entry name" value="GGACT"/>
    <property type="match status" value="1"/>
</dbReference>
<accession>A0A2S5Y5F4</accession>
<protein>
    <recommendedName>
        <fullName evidence="2">Putative gamma-glutamylcyclotransferase</fullName>
    </recommendedName>
</protein>
<gene>
    <name evidence="4" type="ORF">C5C51_09815</name>
</gene>
<dbReference type="InterPro" id="IPR045038">
    <property type="entry name" value="AIG2-like"/>
</dbReference>
<reference evidence="4 5" key="1">
    <citation type="submission" date="2018-02" db="EMBL/GenBank/DDBJ databases">
        <title>Bacteriophage NCPPB3778 and a type I-E CRISPR drive the evolution of the US Biological Select Agent, Rathayibacter toxicus.</title>
        <authorList>
            <person name="Davis E.W.II."/>
            <person name="Tabima J.F."/>
            <person name="Weisberg A.J."/>
            <person name="Lopes L.D."/>
            <person name="Wiseman M.S."/>
            <person name="Wiseman M.S."/>
            <person name="Pupko T."/>
            <person name="Belcher M.S."/>
            <person name="Sechler A.J."/>
            <person name="Tancos M.A."/>
            <person name="Schroeder B.K."/>
            <person name="Murray T.D."/>
            <person name="Luster D.G."/>
            <person name="Schneider W.L."/>
            <person name="Rogers E."/>
            <person name="Andreote F.D."/>
            <person name="Grunwald N.J."/>
            <person name="Putnam M.L."/>
            <person name="Chang J.H."/>
        </authorList>
    </citation>
    <scope>NUCLEOTIDE SEQUENCE [LARGE SCALE GENOMIC DNA]</scope>
    <source>
        <strain evidence="4 5">FH99</strain>
    </source>
</reference>
<evidence type="ECO:0000313" key="4">
    <source>
        <dbReference type="EMBL" id="PPI13977.1"/>
    </source>
</evidence>
<dbReference type="GO" id="GO:0016740">
    <property type="term" value="F:transferase activity"/>
    <property type="evidence" value="ECO:0007669"/>
    <property type="project" value="UniProtKB-KW"/>
</dbReference>
<sequence length="147" mass="16534">MSRWAHDDQRPLFAYGSLQFPMVHNAVLGRRAEIVRAQVSDWVPVRLSNRPFPALVSRSGAVTEGILFLDLSVDERSAMDEFEGPFYDLVGVRTIEGVDAVTYAANTTAPLSHVDEDHTRLVKWSPETFIRGDLPDYESRLVSWLAS</sequence>
<dbReference type="AlphaFoldDB" id="A0A2S5Y5F4"/>
<dbReference type="InterPro" id="IPR013024">
    <property type="entry name" value="GGCT-like"/>
</dbReference>
<dbReference type="OrthoDB" id="9798388at2"/>
<dbReference type="EMBL" id="PSWU01000013">
    <property type="protein sequence ID" value="PPI13977.1"/>
    <property type="molecule type" value="Genomic_DNA"/>
</dbReference>
<organism evidence="4 5">
    <name type="scientific">Rathayibacter toxicus</name>
    <dbReference type="NCBI Taxonomy" id="145458"/>
    <lineage>
        <taxon>Bacteria</taxon>
        <taxon>Bacillati</taxon>
        <taxon>Actinomycetota</taxon>
        <taxon>Actinomycetes</taxon>
        <taxon>Micrococcales</taxon>
        <taxon>Microbacteriaceae</taxon>
        <taxon>Rathayibacter</taxon>
    </lineage>
</organism>
<dbReference type="RefSeq" id="WP_051210307.1">
    <property type="nucleotide sequence ID" value="NZ_CP010848.1"/>
</dbReference>
<evidence type="ECO:0000259" key="3">
    <source>
        <dbReference type="Pfam" id="PF06094"/>
    </source>
</evidence>
<dbReference type="PANTHER" id="PTHR31544">
    <property type="entry name" value="AIG2-LIKE PROTEIN D"/>
    <property type="match status" value="1"/>
</dbReference>
<evidence type="ECO:0000313" key="5">
    <source>
        <dbReference type="Proteomes" id="UP000237966"/>
    </source>
</evidence>
<evidence type="ECO:0000256" key="1">
    <source>
        <dbReference type="ARBA" id="ARBA00022679"/>
    </source>
</evidence>
<feature type="domain" description="Gamma-glutamylcyclotransferase AIG2-like" evidence="3">
    <location>
        <begin position="12"/>
        <end position="107"/>
    </location>
</feature>
<comment type="caution">
    <text evidence="4">The sequence shown here is derived from an EMBL/GenBank/DDBJ whole genome shotgun (WGS) entry which is preliminary data.</text>
</comment>
<dbReference type="InterPro" id="IPR009288">
    <property type="entry name" value="AIG2-like_dom"/>
</dbReference>
<dbReference type="KEGG" id="rtc:APU90_07050"/>
<evidence type="ECO:0000256" key="2">
    <source>
        <dbReference type="ARBA" id="ARBA00030602"/>
    </source>
</evidence>
<name>A0A2S5Y5F4_9MICO</name>
<dbReference type="CDD" id="cd06661">
    <property type="entry name" value="GGCT_like"/>
    <property type="match status" value="1"/>
</dbReference>
<dbReference type="InterPro" id="IPR036568">
    <property type="entry name" value="GGCT-like_sf"/>
</dbReference>
<proteinExistence type="predicted"/>
<keyword evidence="1 4" id="KW-0808">Transferase</keyword>
<dbReference type="PANTHER" id="PTHR31544:SF2">
    <property type="entry name" value="AIG2-LIKE PROTEIN D"/>
    <property type="match status" value="1"/>
</dbReference>